<reference evidence="2 3" key="1">
    <citation type="submission" date="2017-05" db="EMBL/GenBank/DDBJ databases">
        <authorList>
            <person name="Song R."/>
            <person name="Chenine A.L."/>
            <person name="Ruprecht R.M."/>
        </authorList>
    </citation>
    <scope>NUCLEOTIDE SEQUENCE [LARGE SCALE GENOMIC DNA]</scope>
    <source>
        <strain evidence="2 3">CECT 8898</strain>
    </source>
</reference>
<feature type="domain" description="Cupin type-2" evidence="1">
    <location>
        <begin position="44"/>
        <end position="90"/>
    </location>
</feature>
<dbReference type="InterPro" id="IPR014710">
    <property type="entry name" value="RmlC-like_jellyroll"/>
</dbReference>
<protein>
    <submittedName>
        <fullName evidence="2">Cupin domain protein</fullName>
    </submittedName>
</protein>
<dbReference type="AlphaFoldDB" id="A0A238K2S9"/>
<dbReference type="InterPro" id="IPR052535">
    <property type="entry name" value="Bacilysin_H2HPP_isomerase"/>
</dbReference>
<gene>
    <name evidence="2" type="ORF">MAA8898_01034</name>
</gene>
<evidence type="ECO:0000259" key="1">
    <source>
        <dbReference type="Pfam" id="PF07883"/>
    </source>
</evidence>
<dbReference type="PANTHER" id="PTHR40112:SF1">
    <property type="entry name" value="H2HPP ISOMERASE"/>
    <property type="match status" value="1"/>
</dbReference>
<keyword evidence="3" id="KW-1185">Reference proteome</keyword>
<dbReference type="EMBL" id="FXYF01000002">
    <property type="protein sequence ID" value="SMX36767.1"/>
    <property type="molecule type" value="Genomic_DNA"/>
</dbReference>
<dbReference type="PANTHER" id="PTHR40112">
    <property type="entry name" value="H2HPP ISOMERASE"/>
    <property type="match status" value="1"/>
</dbReference>
<name>A0A238K2S9_9RHOB</name>
<dbReference type="InterPro" id="IPR013096">
    <property type="entry name" value="Cupin_2"/>
</dbReference>
<dbReference type="InterPro" id="IPR011051">
    <property type="entry name" value="RmlC_Cupin_sf"/>
</dbReference>
<organism evidence="2 3">
    <name type="scientific">Maliponia aquimaris</name>
    <dbReference type="NCBI Taxonomy" id="1673631"/>
    <lineage>
        <taxon>Bacteria</taxon>
        <taxon>Pseudomonadati</taxon>
        <taxon>Pseudomonadota</taxon>
        <taxon>Alphaproteobacteria</taxon>
        <taxon>Rhodobacterales</taxon>
        <taxon>Paracoccaceae</taxon>
        <taxon>Maliponia</taxon>
    </lineage>
</organism>
<accession>A0A238K2S9</accession>
<dbReference type="RefSeq" id="WP_094019887.1">
    <property type="nucleotide sequence ID" value="NZ_FXYF01000002.1"/>
</dbReference>
<dbReference type="Proteomes" id="UP000207598">
    <property type="component" value="Unassembled WGS sequence"/>
</dbReference>
<dbReference type="SUPFAM" id="SSF51182">
    <property type="entry name" value="RmlC-like cupins"/>
    <property type="match status" value="1"/>
</dbReference>
<dbReference type="Pfam" id="PF07883">
    <property type="entry name" value="Cupin_2"/>
    <property type="match status" value="1"/>
</dbReference>
<sequence>MDYPPFMQALPALDIPFPEDVVSARAVRSDQALVVYFAVHQPVELPEHSHGAQWGHMFHGRMSLTIGGKTRECRPGDSWNIPAGVPHSARIEAGSLLMDVFEEPDRYPLKG</sequence>
<evidence type="ECO:0000313" key="2">
    <source>
        <dbReference type="EMBL" id="SMX36767.1"/>
    </source>
</evidence>
<proteinExistence type="predicted"/>
<evidence type="ECO:0000313" key="3">
    <source>
        <dbReference type="Proteomes" id="UP000207598"/>
    </source>
</evidence>
<dbReference type="Gene3D" id="2.60.120.10">
    <property type="entry name" value="Jelly Rolls"/>
    <property type="match status" value="1"/>
</dbReference>
<dbReference type="OrthoDB" id="882143at2"/>